<dbReference type="EMBL" id="CM032186">
    <property type="protein sequence ID" value="KAG7091275.1"/>
    <property type="molecule type" value="Genomic_DNA"/>
</dbReference>
<evidence type="ECO:0000313" key="2">
    <source>
        <dbReference type="Proteomes" id="UP001049176"/>
    </source>
</evidence>
<dbReference type="Pfam" id="PF20174">
    <property type="entry name" value="DUF6540"/>
    <property type="match status" value="1"/>
</dbReference>
<name>A0A9P7RX15_9AGAR</name>
<organism evidence="1 2">
    <name type="scientific">Marasmius oreades</name>
    <name type="common">fairy-ring Marasmius</name>
    <dbReference type="NCBI Taxonomy" id="181124"/>
    <lineage>
        <taxon>Eukaryota</taxon>
        <taxon>Fungi</taxon>
        <taxon>Dikarya</taxon>
        <taxon>Basidiomycota</taxon>
        <taxon>Agaricomycotina</taxon>
        <taxon>Agaricomycetes</taxon>
        <taxon>Agaricomycetidae</taxon>
        <taxon>Agaricales</taxon>
        <taxon>Marasmiineae</taxon>
        <taxon>Marasmiaceae</taxon>
        <taxon>Marasmius</taxon>
    </lineage>
</organism>
<comment type="caution">
    <text evidence="1">The sequence shown here is derived from an EMBL/GenBank/DDBJ whole genome shotgun (WGS) entry which is preliminary data.</text>
</comment>
<accession>A0A9P7RX15</accession>
<sequence>MSLPGNSISIGLTIRYPPPGDPENFHWLMWLVAADTKNGICVHANNNSGAFKFEAKPWNAATSQSLSALVQIGTLNKHTIETLTALLKAIPMASPDEDRGAVFNCRIWVREAVRVLERNGVLKCDSVDALQAELLQYAQENRENVEQGKGKATFHVSKVSR</sequence>
<dbReference type="OrthoDB" id="3016366at2759"/>
<reference evidence="1" key="1">
    <citation type="journal article" date="2021" name="Genome Biol. Evol.">
        <title>The assembled and annotated genome of the fairy-ring fungus Marasmius oreades.</title>
        <authorList>
            <person name="Hiltunen M."/>
            <person name="Ament-Velasquez S.L."/>
            <person name="Johannesson H."/>
        </authorList>
    </citation>
    <scope>NUCLEOTIDE SEQUENCE</scope>
    <source>
        <strain evidence="1">03SP1</strain>
    </source>
</reference>
<dbReference type="Proteomes" id="UP001049176">
    <property type="component" value="Chromosome 6"/>
</dbReference>
<dbReference type="AlphaFoldDB" id="A0A9P7RX15"/>
<proteinExistence type="predicted"/>
<evidence type="ECO:0000313" key="1">
    <source>
        <dbReference type="EMBL" id="KAG7091275.1"/>
    </source>
</evidence>
<dbReference type="KEGG" id="more:E1B28_010324"/>
<protein>
    <submittedName>
        <fullName evidence="1">Uncharacterized protein</fullName>
    </submittedName>
</protein>
<dbReference type="InterPro" id="IPR046670">
    <property type="entry name" value="DUF6540"/>
</dbReference>
<keyword evidence="2" id="KW-1185">Reference proteome</keyword>
<dbReference type="GeneID" id="66079400"/>
<dbReference type="RefSeq" id="XP_043007745.1">
    <property type="nucleotide sequence ID" value="XM_043155280.1"/>
</dbReference>
<gene>
    <name evidence="1" type="ORF">E1B28_010324</name>
</gene>